<name>A0AAE8Y0W6_9CAUD</name>
<gene>
    <name evidence="1" type="ORF">HRTV-28_gp56</name>
</gene>
<evidence type="ECO:0000313" key="2">
    <source>
        <dbReference type="Proteomes" id="UP000827176"/>
    </source>
</evidence>
<dbReference type="Proteomes" id="UP000827176">
    <property type="component" value="Segment"/>
</dbReference>
<proteinExistence type="predicted"/>
<dbReference type="EMBL" id="MZ334528">
    <property type="protein sequence ID" value="UBF23494.1"/>
    <property type="molecule type" value="Genomic_DNA"/>
</dbReference>
<keyword evidence="2" id="KW-1185">Reference proteome</keyword>
<evidence type="ECO:0000313" key="1">
    <source>
        <dbReference type="EMBL" id="UBF23494.1"/>
    </source>
</evidence>
<organism evidence="1 2">
    <name type="scientific">Halorubrum tailed virus 28</name>
    <dbReference type="NCBI Taxonomy" id="2878009"/>
    <lineage>
        <taxon>Viruses</taxon>
        <taxon>Duplodnaviria</taxon>
        <taxon>Heunggongvirae</taxon>
        <taxon>Uroviricota</taxon>
        <taxon>Caudoviricetes</taxon>
        <taxon>Suolaviridae</taxon>
        <taxon>Pormufvirus</taxon>
        <taxon>Pormufvirus salinum</taxon>
        <taxon>Pormufvirus HRTV28</taxon>
    </lineage>
</organism>
<protein>
    <submittedName>
        <fullName evidence="1">Uncharacterized protein</fullName>
    </submittedName>
</protein>
<reference evidence="1" key="1">
    <citation type="submission" date="2021-05" db="EMBL/GenBank/DDBJ databases">
        <title>Diversity, taxonomy and evolution of archaeal viruses of the class Caudoviricetes.</title>
        <authorList>
            <person name="Liu Y."/>
            <person name="Demina T.A."/>
            <person name="Roux S."/>
            <person name="Aiewsakun P."/>
            <person name="Kazlauskas D."/>
            <person name="Simmonds P."/>
            <person name="Prangishvili D."/>
            <person name="Oksanen H.M."/>
            <person name="Krupovic M."/>
        </authorList>
    </citation>
    <scope>NUCLEOTIDE SEQUENCE</scope>
    <source>
        <strain evidence="1">HRTV-28/28</strain>
    </source>
</reference>
<accession>A0AAE8Y0W6</accession>
<sequence length="63" mass="7407">MSVPSPPDHQNRFVEPAVERVVPDSFQRDFWVPYLRDCRGFDADELAERSDAWVWARTREVTA</sequence>